<dbReference type="EMBL" id="CP031023">
    <property type="protein sequence ID" value="AZA15375.1"/>
    <property type="molecule type" value="Genomic_DNA"/>
</dbReference>
<dbReference type="InterPro" id="IPR007492">
    <property type="entry name" value="LytTR_DNA-bd_dom"/>
</dbReference>
<dbReference type="InterPro" id="IPR001789">
    <property type="entry name" value="Sig_transdc_resp-reg_receiver"/>
</dbReference>
<dbReference type="PROSITE" id="PS50110">
    <property type="entry name" value="RESPONSE_REGULATORY"/>
    <property type="match status" value="1"/>
</dbReference>
<dbReference type="SUPFAM" id="SSF52172">
    <property type="entry name" value="CheY-like"/>
    <property type="match status" value="1"/>
</dbReference>
<evidence type="ECO:0000256" key="5">
    <source>
        <dbReference type="PROSITE-ProRule" id="PRU00169"/>
    </source>
</evidence>
<dbReference type="Pfam" id="PF04397">
    <property type="entry name" value="LytTR"/>
    <property type="match status" value="1"/>
</dbReference>
<evidence type="ECO:0000259" key="7">
    <source>
        <dbReference type="PROSITE" id="PS50930"/>
    </source>
</evidence>
<accession>A0A1L3JYY5</accession>
<keyword evidence="3" id="KW-0010">Activator</keyword>
<name>A0A1L3JYY5_LACDL</name>
<evidence type="ECO:0000256" key="2">
    <source>
        <dbReference type="ARBA" id="ARBA00023012"/>
    </source>
</evidence>
<keyword evidence="2" id="KW-0902">Two-component regulatory system</keyword>
<comment type="function">
    <text evidence="4">Required for high-level post-exponential phase expression of a series of secreted proteins.</text>
</comment>
<sequence length="268" mass="30558">MAEYTIIICDDDPKQAVNLSLKVGIAFAMAPVDDHDIEYEVGKLATKYQEVLDYLDENSLDGGIYFLDIELDNDHNGVDLAAEIKKRDERAQIIFVTAYSEYMPMTFERRIGAVDYINKNDADLQARMNETVRDALTRLGKSNFSKRLTFSYRFGRQINNINVEDVLYIHTTQAAHKILLVAANKRSEFVGDIKAVDEENDFLAKISQSCLINPKNVAAINLRKRTIVMLNGESLSFSRRFRHEMDKLVDEYNWKVEMSAKTAAPLGK</sequence>
<keyword evidence="8" id="KW-0238">DNA-binding</keyword>
<evidence type="ECO:0000259" key="6">
    <source>
        <dbReference type="PROSITE" id="PS50110"/>
    </source>
</evidence>
<dbReference type="AlphaFoldDB" id="A0A1L3JYY5"/>
<evidence type="ECO:0000256" key="1">
    <source>
        <dbReference type="ARBA" id="ARBA00022490"/>
    </source>
</evidence>
<keyword evidence="1" id="KW-0963">Cytoplasm</keyword>
<dbReference type="OrthoDB" id="9809318at2"/>
<dbReference type="Pfam" id="PF00072">
    <property type="entry name" value="Response_reg"/>
    <property type="match status" value="1"/>
</dbReference>
<dbReference type="InterPro" id="IPR046947">
    <property type="entry name" value="LytR-like"/>
</dbReference>
<protein>
    <submittedName>
        <fullName evidence="8">DNA-binding response regulator</fullName>
    </submittedName>
</protein>
<dbReference type="Gene3D" id="3.40.50.2300">
    <property type="match status" value="1"/>
</dbReference>
<evidence type="ECO:0000256" key="3">
    <source>
        <dbReference type="ARBA" id="ARBA00023159"/>
    </source>
</evidence>
<keyword evidence="5" id="KW-0597">Phosphoprotein</keyword>
<proteinExistence type="predicted"/>
<reference evidence="8" key="1">
    <citation type="submission" date="2018-07" db="EMBL/GenBank/DDBJ databases">
        <authorList>
            <person name="Somerville V."/>
        </authorList>
    </citation>
    <scope>NUCLEOTIDE SEQUENCE</scope>
    <source>
        <strain evidence="8">NWC_2_2</strain>
    </source>
</reference>
<dbReference type="SMART" id="SM00850">
    <property type="entry name" value="LytTR"/>
    <property type="match status" value="1"/>
</dbReference>
<organism evidence="8">
    <name type="scientific">Lactobacillus delbrueckii subsp. lactis</name>
    <dbReference type="NCBI Taxonomy" id="29397"/>
    <lineage>
        <taxon>Bacteria</taxon>
        <taxon>Bacillati</taxon>
        <taxon>Bacillota</taxon>
        <taxon>Bacilli</taxon>
        <taxon>Lactobacillales</taxon>
        <taxon>Lactobacillaceae</taxon>
        <taxon>Lactobacillus</taxon>
    </lineage>
</organism>
<evidence type="ECO:0000256" key="4">
    <source>
        <dbReference type="ARBA" id="ARBA00037164"/>
    </source>
</evidence>
<dbReference type="GO" id="GO:0000156">
    <property type="term" value="F:phosphorelay response regulator activity"/>
    <property type="evidence" value="ECO:0007669"/>
    <property type="project" value="InterPro"/>
</dbReference>
<dbReference type="RefSeq" id="WP_035165343.1">
    <property type="nucleotide sequence ID" value="NZ_BJLO01000045.1"/>
</dbReference>
<feature type="modified residue" description="4-aspartylphosphate" evidence="5">
    <location>
        <position position="68"/>
    </location>
</feature>
<dbReference type="GO" id="GO:0003677">
    <property type="term" value="F:DNA binding"/>
    <property type="evidence" value="ECO:0007669"/>
    <property type="project" value="UniProtKB-KW"/>
</dbReference>
<dbReference type="PROSITE" id="PS50930">
    <property type="entry name" value="HTH_LYTTR"/>
    <property type="match status" value="1"/>
</dbReference>
<gene>
    <name evidence="8" type="ORF">DQL93_00985</name>
</gene>
<dbReference type="PANTHER" id="PTHR37299">
    <property type="entry name" value="TRANSCRIPTIONAL REGULATOR-RELATED"/>
    <property type="match status" value="1"/>
</dbReference>
<dbReference type="InterPro" id="IPR011006">
    <property type="entry name" value="CheY-like_superfamily"/>
</dbReference>
<dbReference type="PANTHER" id="PTHR37299:SF3">
    <property type="entry name" value="STAGE 0 SPORULATION PROTEIN A HOMOLOG"/>
    <property type="match status" value="1"/>
</dbReference>
<dbReference type="SMART" id="SM00448">
    <property type="entry name" value="REC"/>
    <property type="match status" value="1"/>
</dbReference>
<evidence type="ECO:0000313" key="8">
    <source>
        <dbReference type="EMBL" id="AZA15375.1"/>
    </source>
</evidence>
<dbReference type="Gene3D" id="2.40.50.1020">
    <property type="entry name" value="LytTr DNA-binding domain"/>
    <property type="match status" value="1"/>
</dbReference>
<feature type="domain" description="HTH LytTR-type" evidence="7">
    <location>
        <begin position="150"/>
        <end position="251"/>
    </location>
</feature>
<feature type="domain" description="Response regulatory" evidence="6">
    <location>
        <begin position="5"/>
        <end position="134"/>
    </location>
</feature>